<dbReference type="Proteomes" id="UP000774326">
    <property type="component" value="Unassembled WGS sequence"/>
</dbReference>
<dbReference type="OrthoDB" id="58297at2759"/>
<evidence type="ECO:0000313" key="3">
    <source>
        <dbReference type="Proteomes" id="UP000774326"/>
    </source>
</evidence>
<accession>A0A9P8PHI4</accession>
<proteinExistence type="predicted"/>
<dbReference type="InterPro" id="IPR029058">
    <property type="entry name" value="AB_hydrolase_fold"/>
</dbReference>
<reference evidence="2" key="2">
    <citation type="submission" date="2021-01" db="EMBL/GenBank/DDBJ databases">
        <authorList>
            <person name="Schikora-Tamarit M.A."/>
        </authorList>
    </citation>
    <scope>NUCLEOTIDE SEQUENCE</scope>
    <source>
        <strain evidence="2">CBS2887</strain>
    </source>
</reference>
<gene>
    <name evidence="2" type="ORF">WICPIJ_010171</name>
</gene>
<name>A0A9P8PHI4_WICPI</name>
<keyword evidence="3" id="KW-1185">Reference proteome</keyword>
<evidence type="ECO:0000259" key="1">
    <source>
        <dbReference type="Pfam" id="PF01738"/>
    </source>
</evidence>
<protein>
    <recommendedName>
        <fullName evidence="1">Dienelactone hydrolase domain-containing protein</fullName>
    </recommendedName>
</protein>
<dbReference type="InterPro" id="IPR002925">
    <property type="entry name" value="Dienelactn_hydro"/>
</dbReference>
<dbReference type="Gene3D" id="3.40.50.1820">
    <property type="entry name" value="alpha/beta hydrolase"/>
    <property type="match status" value="1"/>
</dbReference>
<comment type="caution">
    <text evidence="2">The sequence shown here is derived from an EMBL/GenBank/DDBJ whole genome shotgun (WGS) entry which is preliminary data.</text>
</comment>
<feature type="domain" description="Dienelactone hydrolase" evidence="1">
    <location>
        <begin position="32"/>
        <end position="237"/>
    </location>
</feature>
<dbReference type="AlphaFoldDB" id="A0A9P8PHI4"/>
<dbReference type="SUPFAM" id="SSF53474">
    <property type="entry name" value="alpha/beta-Hydrolases"/>
    <property type="match status" value="1"/>
</dbReference>
<dbReference type="Pfam" id="PF01738">
    <property type="entry name" value="DLH"/>
    <property type="match status" value="1"/>
</dbReference>
<evidence type="ECO:0000313" key="2">
    <source>
        <dbReference type="EMBL" id="KAH3672086.1"/>
    </source>
</evidence>
<dbReference type="GO" id="GO:0016787">
    <property type="term" value="F:hydrolase activity"/>
    <property type="evidence" value="ECO:0007669"/>
    <property type="project" value="InterPro"/>
</dbReference>
<reference evidence="2" key="1">
    <citation type="journal article" date="2021" name="Open Biol.">
        <title>Shared evolutionary footprints suggest mitochondrial oxidative damage underlies multiple complex I losses in fungi.</title>
        <authorList>
            <person name="Schikora-Tamarit M.A."/>
            <person name="Marcet-Houben M."/>
            <person name="Nosek J."/>
            <person name="Gabaldon T."/>
        </authorList>
    </citation>
    <scope>NUCLEOTIDE SEQUENCE</scope>
    <source>
        <strain evidence="2">CBS2887</strain>
    </source>
</reference>
<dbReference type="PANTHER" id="PTHR47562:SF2">
    <property type="entry name" value="CARBOXYMETHYLENEBUTENOLIDASE-RELATED"/>
    <property type="match status" value="1"/>
</dbReference>
<dbReference type="EMBL" id="JAEUBG010005870">
    <property type="protein sequence ID" value="KAH3672086.1"/>
    <property type="molecule type" value="Genomic_DNA"/>
</dbReference>
<dbReference type="PANTHER" id="PTHR47562">
    <property type="match status" value="1"/>
</dbReference>
<organism evidence="2 3">
    <name type="scientific">Wickerhamomyces pijperi</name>
    <name type="common">Yeast</name>
    <name type="synonym">Pichia pijperi</name>
    <dbReference type="NCBI Taxonomy" id="599730"/>
    <lineage>
        <taxon>Eukaryota</taxon>
        <taxon>Fungi</taxon>
        <taxon>Dikarya</taxon>
        <taxon>Ascomycota</taxon>
        <taxon>Saccharomycotina</taxon>
        <taxon>Saccharomycetes</taxon>
        <taxon>Phaffomycetales</taxon>
        <taxon>Wickerhamomycetaceae</taxon>
        <taxon>Wickerhamomyces</taxon>
    </lineage>
</organism>
<sequence length="271" mass="30305">MLITESFADVKTSYDTTLRLYTFHPNIPNYPNARFPAVVVWSEIYQVTGPVARFAKKIASDGYIVVCPSVYHNFVGPEALAYDGPGTDLGNQYKIEKPLESYDEDAKLAIDYLETLPTYNGKVGSTGMCLGGHLAYRTLLDKRVSAAVCFFATDIHNHALGKGMNDDSLIRSKEFKRENCELVLFFGTLDNHVPPAGRDLIRSTLRENGVEFTFMEINGAQHAFVRDEFSKGRYDAAITSACFGFLSEVFERRLKLDLGEFKGGYKVENVC</sequence>